<dbReference type="InterPro" id="IPR008775">
    <property type="entry name" value="Phytyl_CoA_dOase-like"/>
</dbReference>
<evidence type="ECO:0000313" key="1">
    <source>
        <dbReference type="EMBL" id="KZN40620.1"/>
    </source>
</evidence>
<dbReference type="PANTHER" id="PTHR20883:SF49">
    <property type="entry name" value="PHYTANOYL-COA DIOXYGENASE"/>
    <property type="match status" value="1"/>
</dbReference>
<dbReference type="Gene3D" id="2.60.120.620">
    <property type="entry name" value="q2cbj1_9rhob like domain"/>
    <property type="match status" value="1"/>
</dbReference>
<accession>A0A166XN67</accession>
<dbReference type="Proteomes" id="UP000076587">
    <property type="component" value="Unassembled WGS sequence"/>
</dbReference>
<reference evidence="1 2" key="1">
    <citation type="submission" date="2013-07" db="EMBL/GenBank/DDBJ databases">
        <title>Comparative Genomic and Metabolomic Analysis of Twelve Strains of Pseudoalteromonas luteoviolacea.</title>
        <authorList>
            <person name="Vynne N.G."/>
            <person name="Mansson M."/>
            <person name="Gram L."/>
        </authorList>
    </citation>
    <scope>NUCLEOTIDE SEQUENCE [LARGE SCALE GENOMIC DNA]</scope>
    <source>
        <strain evidence="1 2">NCIMB 1942</strain>
    </source>
</reference>
<sequence>MKNIENFKNKGFVCSSLDAIPSDLIESARTAVEEVRLGKYRTGVPPWTSIDQNLPSRLQRITQIHIANHTITELVKSSEVGKLAAEVSGSDTIKVWGSQLFYKPAGSSLGGNVGIHRDSQHVPYFTKGMLIAWIPLHSVDSHNGTINYVNGSHKWQRNLAFTGGDFQNLDQQRSRIQMFCSDTWDETSIKLEAGQFAIHDMHTLHFSSTNESNQDRAALSFGLLTDEAEFNHEAPHYGYGDILNNPALCPTIFDGK</sequence>
<dbReference type="EMBL" id="AUXT01000221">
    <property type="protein sequence ID" value="KZN40620.1"/>
    <property type="molecule type" value="Genomic_DNA"/>
</dbReference>
<dbReference type="OrthoDB" id="9814777at2"/>
<proteinExistence type="predicted"/>
<dbReference type="PATRIC" id="fig|1365253.3.peg.5174"/>
<name>A0A166XN67_9GAMM</name>
<dbReference type="PANTHER" id="PTHR20883">
    <property type="entry name" value="PHYTANOYL-COA DIOXYGENASE DOMAIN CONTAINING 1"/>
    <property type="match status" value="1"/>
</dbReference>
<evidence type="ECO:0000313" key="2">
    <source>
        <dbReference type="Proteomes" id="UP000076587"/>
    </source>
</evidence>
<dbReference type="SUPFAM" id="SSF51197">
    <property type="entry name" value="Clavaminate synthase-like"/>
    <property type="match status" value="1"/>
</dbReference>
<protein>
    <recommendedName>
        <fullName evidence="3">Phytanoyl-CoA dioxygenase</fullName>
    </recommendedName>
</protein>
<organism evidence="1 2">
    <name type="scientific">Pseudoalteromonas luteoviolacea NCIMB 1942</name>
    <dbReference type="NCBI Taxonomy" id="1365253"/>
    <lineage>
        <taxon>Bacteria</taxon>
        <taxon>Pseudomonadati</taxon>
        <taxon>Pseudomonadota</taxon>
        <taxon>Gammaproteobacteria</taxon>
        <taxon>Alteromonadales</taxon>
        <taxon>Pseudoalteromonadaceae</taxon>
        <taxon>Pseudoalteromonas</taxon>
    </lineage>
</organism>
<comment type="caution">
    <text evidence="1">The sequence shown here is derived from an EMBL/GenBank/DDBJ whole genome shotgun (WGS) entry which is preliminary data.</text>
</comment>
<gene>
    <name evidence="1" type="ORF">N482_21055</name>
</gene>
<dbReference type="GO" id="GO:0016706">
    <property type="term" value="F:2-oxoglutarate-dependent dioxygenase activity"/>
    <property type="evidence" value="ECO:0007669"/>
    <property type="project" value="UniProtKB-ARBA"/>
</dbReference>
<evidence type="ECO:0008006" key="3">
    <source>
        <dbReference type="Google" id="ProtNLM"/>
    </source>
</evidence>
<dbReference type="Pfam" id="PF05721">
    <property type="entry name" value="PhyH"/>
    <property type="match status" value="1"/>
</dbReference>
<dbReference type="GO" id="GO:0005506">
    <property type="term" value="F:iron ion binding"/>
    <property type="evidence" value="ECO:0007669"/>
    <property type="project" value="UniProtKB-ARBA"/>
</dbReference>
<dbReference type="AlphaFoldDB" id="A0A166XN67"/>
<dbReference type="RefSeq" id="WP_063379381.1">
    <property type="nucleotide sequence ID" value="NZ_AUXT01000221.1"/>
</dbReference>